<protein>
    <submittedName>
        <fullName evidence="1">Uncharacterized protein</fullName>
    </submittedName>
</protein>
<evidence type="ECO:0000313" key="1">
    <source>
        <dbReference type="EMBL" id="MBE1459861.1"/>
    </source>
</evidence>
<gene>
    <name evidence="1" type="ORF">H4W79_004075</name>
</gene>
<name>A0ABR9HLF2_9ACTN</name>
<organism evidence="1 2">
    <name type="scientific">Nocardiopsis terrae</name>
    <dbReference type="NCBI Taxonomy" id="372655"/>
    <lineage>
        <taxon>Bacteria</taxon>
        <taxon>Bacillati</taxon>
        <taxon>Actinomycetota</taxon>
        <taxon>Actinomycetes</taxon>
        <taxon>Streptosporangiales</taxon>
        <taxon>Nocardiopsidaceae</taxon>
        <taxon>Nocardiopsis</taxon>
    </lineage>
</organism>
<reference evidence="1 2" key="1">
    <citation type="submission" date="2020-10" db="EMBL/GenBank/DDBJ databases">
        <title>Sequencing the genomes of 1000 actinobacteria strains.</title>
        <authorList>
            <person name="Klenk H.-P."/>
        </authorList>
    </citation>
    <scope>NUCLEOTIDE SEQUENCE [LARGE SCALE GENOMIC DNA]</scope>
    <source>
        <strain evidence="1 2">DSM 45157</strain>
    </source>
</reference>
<accession>A0ABR9HLF2</accession>
<dbReference type="Proteomes" id="UP000598217">
    <property type="component" value="Unassembled WGS sequence"/>
</dbReference>
<sequence length="46" mass="5226">MRIDTSIAHSNDLVAMRADYPNTDIKRRIPPCAYTRTRRVVAPPVS</sequence>
<evidence type="ECO:0000313" key="2">
    <source>
        <dbReference type="Proteomes" id="UP000598217"/>
    </source>
</evidence>
<proteinExistence type="predicted"/>
<comment type="caution">
    <text evidence="1">The sequence shown here is derived from an EMBL/GenBank/DDBJ whole genome shotgun (WGS) entry which is preliminary data.</text>
</comment>
<dbReference type="EMBL" id="JADBDY010000001">
    <property type="protein sequence ID" value="MBE1459861.1"/>
    <property type="molecule type" value="Genomic_DNA"/>
</dbReference>
<keyword evidence="2" id="KW-1185">Reference proteome</keyword>